<dbReference type="InterPro" id="IPR029066">
    <property type="entry name" value="PLP-binding_barrel"/>
</dbReference>
<dbReference type="FunFam" id="3.20.20.10:FF:000003">
    <property type="entry name" value="Diaminopimelate decarboxylase"/>
    <property type="match status" value="1"/>
</dbReference>
<feature type="active site" description="Proton donor" evidence="7">
    <location>
        <position position="355"/>
    </location>
</feature>
<evidence type="ECO:0000256" key="1">
    <source>
        <dbReference type="ARBA" id="ARBA00001933"/>
    </source>
</evidence>
<dbReference type="AlphaFoldDB" id="A0A8X8IF38"/>
<comment type="caution">
    <text evidence="5">Lacks conserved residue(s) required for the propagation of feature annotation.</text>
</comment>
<comment type="subunit">
    <text evidence="5">Homodimer.</text>
</comment>
<comment type="catalytic activity">
    <reaction evidence="5 8">
        <text>meso-2,6-diaminopimelate + H(+) = L-lysine + CO2</text>
        <dbReference type="Rhea" id="RHEA:15101"/>
        <dbReference type="ChEBI" id="CHEBI:15378"/>
        <dbReference type="ChEBI" id="CHEBI:16526"/>
        <dbReference type="ChEBI" id="CHEBI:32551"/>
        <dbReference type="ChEBI" id="CHEBI:57791"/>
        <dbReference type="EC" id="4.1.1.20"/>
    </reaction>
</comment>
<feature type="modified residue" description="N6-(pyridoxal phosphate)lysine" evidence="5 7">
    <location>
        <position position="75"/>
    </location>
</feature>
<evidence type="ECO:0000256" key="5">
    <source>
        <dbReference type="HAMAP-Rule" id="MF_02120"/>
    </source>
</evidence>
<sequence>MKIILPPNLPNREKKRRNDYLRSMSQTLSTEQLNRIADHYGTPVYVYHAEKITQQFSRLTEAFASSDSRFFYACKALTNINILKHIRSLGCNVDCSSVNEVHLAVKAGFDPKNILYTSNGIAFSEIEEAAGQGVNINIDSLSNLEKFGRRYGGTYPVGIRLRPNIMAGGNLKISTGHEKSKFGIPVEQLNAILALVEKYDLRIAGLHIHTGSEIRDVEVFMKVADIFFELAPHFKDLVYLDLGGGFKVPYKENETGTDIELLGQKVAEVLNKLQQVYGRRLQAWFEPGKFLVSEAGYFITQVNVLKESATAAFAGVNSGFNHLIRPMFYESYHRITNISNPEGDKKHYAVVGNICETDTFAWDRELNEVREGDFLVFHNAGAYGFEMGSNYNSRYLPAQVLVKDGAHHLIRKRDVFDDLLRNQVEVL</sequence>
<comment type="pathway">
    <text evidence="5 8">Amino-acid biosynthesis; L-lysine biosynthesis via DAP pathway; L-lysine from DL-2,6-diaminopimelate: step 1/1.</text>
</comment>
<dbReference type="SUPFAM" id="SSF51419">
    <property type="entry name" value="PLP-binding barrel"/>
    <property type="match status" value="1"/>
</dbReference>
<evidence type="ECO:0000256" key="2">
    <source>
        <dbReference type="ARBA" id="ARBA00022793"/>
    </source>
</evidence>
<evidence type="ECO:0000256" key="8">
    <source>
        <dbReference type="RuleBase" id="RU003738"/>
    </source>
</evidence>
<dbReference type="PRINTS" id="PR01179">
    <property type="entry name" value="ODADCRBXLASE"/>
</dbReference>
<dbReference type="Pfam" id="PF02784">
    <property type="entry name" value="Orn_Arg_deC_N"/>
    <property type="match status" value="1"/>
</dbReference>
<keyword evidence="3 5" id="KW-0663">Pyridoxal phosphate</keyword>
<feature type="binding site" evidence="5">
    <location>
        <position position="325"/>
    </location>
    <ligand>
        <name>substrate</name>
    </ligand>
</feature>
<feature type="domain" description="Orn/DAP/Arg decarboxylase 2 N-terminal" evidence="9">
    <location>
        <begin position="50"/>
        <end position="293"/>
    </location>
</feature>
<dbReference type="InterPro" id="IPR002986">
    <property type="entry name" value="DAP_deCOOHase_LysA"/>
</dbReference>
<protein>
    <recommendedName>
        <fullName evidence="5 6">Diaminopimelate decarboxylase</fullName>
        <shortName evidence="5">DAP decarboxylase</shortName>
        <shortName evidence="5">DAPDC</shortName>
        <ecNumber evidence="5 6">4.1.1.20</ecNumber>
    </recommendedName>
</protein>
<evidence type="ECO:0000313" key="11">
    <source>
        <dbReference type="Proteomes" id="UP000198711"/>
    </source>
</evidence>
<dbReference type="InterPro" id="IPR022653">
    <property type="entry name" value="De-COase2_pyr-phos_BS"/>
</dbReference>
<evidence type="ECO:0000256" key="6">
    <source>
        <dbReference type="NCBIfam" id="TIGR01048"/>
    </source>
</evidence>
<dbReference type="NCBIfam" id="TIGR01048">
    <property type="entry name" value="lysA"/>
    <property type="match status" value="1"/>
</dbReference>
<organism evidence="10 11">
    <name type="scientific">Hydrobacter penzbergensis</name>
    <dbReference type="NCBI Taxonomy" id="1235997"/>
    <lineage>
        <taxon>Bacteria</taxon>
        <taxon>Pseudomonadati</taxon>
        <taxon>Bacteroidota</taxon>
        <taxon>Chitinophagia</taxon>
        <taxon>Chitinophagales</taxon>
        <taxon>Chitinophagaceae</taxon>
        <taxon>Hydrobacter</taxon>
    </lineage>
</organism>
<dbReference type="EMBL" id="FNNO01000006">
    <property type="protein sequence ID" value="SDW81387.1"/>
    <property type="molecule type" value="Genomic_DNA"/>
</dbReference>
<feature type="binding site" evidence="5">
    <location>
        <position position="356"/>
    </location>
    <ligand>
        <name>substrate</name>
    </ligand>
</feature>
<dbReference type="InterPro" id="IPR022644">
    <property type="entry name" value="De-COase2_N"/>
</dbReference>
<feature type="binding site" evidence="5">
    <location>
        <position position="383"/>
    </location>
    <ligand>
        <name>substrate</name>
    </ligand>
</feature>
<dbReference type="Gene3D" id="3.20.20.10">
    <property type="entry name" value="Alanine racemase"/>
    <property type="match status" value="1"/>
</dbReference>
<comment type="caution">
    <text evidence="10">The sequence shown here is derived from an EMBL/GenBank/DDBJ whole genome shotgun (WGS) entry which is preliminary data.</text>
</comment>
<comment type="function">
    <text evidence="5">Specifically catalyzes the decarboxylation of meso-diaminopimelate (meso-DAP) to L-lysine.</text>
</comment>
<dbReference type="GO" id="GO:0008836">
    <property type="term" value="F:diaminopimelate decarboxylase activity"/>
    <property type="evidence" value="ECO:0007669"/>
    <property type="project" value="UniProtKB-UniRule"/>
</dbReference>
<evidence type="ECO:0000256" key="7">
    <source>
        <dbReference type="PIRSR" id="PIRSR600183-50"/>
    </source>
</evidence>
<comment type="cofactor">
    <cofactor evidence="1 5 7 8">
        <name>pyridoxal 5'-phosphate</name>
        <dbReference type="ChEBI" id="CHEBI:597326"/>
    </cofactor>
</comment>
<dbReference type="InterPro" id="IPR000183">
    <property type="entry name" value="Orn/DAP/Arg_de-COase"/>
</dbReference>
<feature type="binding site" evidence="5">
    <location>
        <position position="329"/>
    </location>
    <ligand>
        <name>substrate</name>
    </ligand>
</feature>
<keyword evidence="2 5" id="KW-0210">Decarboxylase</keyword>
<dbReference type="Gene3D" id="2.40.37.10">
    <property type="entry name" value="Lyase, Ornithine Decarboxylase, Chain A, domain 1"/>
    <property type="match status" value="1"/>
</dbReference>
<feature type="binding site" evidence="5">
    <location>
        <position position="245"/>
    </location>
    <ligand>
        <name>pyridoxal 5'-phosphate</name>
        <dbReference type="ChEBI" id="CHEBI:597326"/>
    </ligand>
</feature>
<reference evidence="10 11" key="1">
    <citation type="submission" date="2016-10" db="EMBL/GenBank/DDBJ databases">
        <authorList>
            <person name="Varghese N."/>
            <person name="Submissions S."/>
        </authorList>
    </citation>
    <scope>NUCLEOTIDE SEQUENCE [LARGE SCALE GENOMIC DNA]</scope>
    <source>
        <strain evidence="10 11">DSM 25353</strain>
    </source>
</reference>
<name>A0A8X8IF38_9BACT</name>
<evidence type="ECO:0000259" key="9">
    <source>
        <dbReference type="Pfam" id="PF02784"/>
    </source>
</evidence>
<dbReference type="GO" id="GO:0009089">
    <property type="term" value="P:lysine biosynthetic process via diaminopimelate"/>
    <property type="evidence" value="ECO:0007669"/>
    <property type="project" value="UniProtKB-UniRule"/>
</dbReference>
<dbReference type="EC" id="4.1.1.20" evidence="5 6"/>
<dbReference type="PANTHER" id="PTHR43727">
    <property type="entry name" value="DIAMINOPIMELATE DECARBOXYLASE"/>
    <property type="match status" value="1"/>
</dbReference>
<dbReference type="PRINTS" id="PR01181">
    <property type="entry name" value="DAPDCRBXLASE"/>
</dbReference>
<dbReference type="SUPFAM" id="SSF50621">
    <property type="entry name" value="Alanine racemase C-terminal domain-like"/>
    <property type="match status" value="1"/>
</dbReference>
<keyword evidence="4 5" id="KW-0456">Lyase</keyword>
<evidence type="ECO:0000256" key="4">
    <source>
        <dbReference type="ARBA" id="ARBA00023239"/>
    </source>
</evidence>
<keyword evidence="5 8" id="KW-0457">Lysine biosynthesis</keyword>
<dbReference type="PANTHER" id="PTHR43727:SF2">
    <property type="entry name" value="GROUP IV DECARBOXYLASE"/>
    <property type="match status" value="1"/>
</dbReference>
<dbReference type="HAMAP" id="MF_02120">
    <property type="entry name" value="LysA"/>
    <property type="match status" value="1"/>
</dbReference>
<dbReference type="InterPro" id="IPR009006">
    <property type="entry name" value="Ala_racemase/Decarboxylase_C"/>
</dbReference>
<feature type="binding site" evidence="5">
    <location>
        <position position="383"/>
    </location>
    <ligand>
        <name>pyridoxal 5'-phosphate</name>
        <dbReference type="ChEBI" id="CHEBI:597326"/>
    </ligand>
</feature>
<evidence type="ECO:0000256" key="3">
    <source>
        <dbReference type="ARBA" id="ARBA00022898"/>
    </source>
</evidence>
<dbReference type="GO" id="GO:0030170">
    <property type="term" value="F:pyridoxal phosphate binding"/>
    <property type="evidence" value="ECO:0007669"/>
    <property type="project" value="UniProtKB-UniRule"/>
</dbReference>
<comment type="similarity">
    <text evidence="5">Belongs to the Orn/Lys/Arg decarboxylase class-II family. LysA subfamily.</text>
</comment>
<keyword evidence="5" id="KW-0028">Amino-acid biosynthesis</keyword>
<dbReference type="Proteomes" id="UP000198711">
    <property type="component" value="Unassembled WGS sequence"/>
</dbReference>
<gene>
    <name evidence="5" type="primary">lysA</name>
    <name evidence="10" type="ORF">SAMN05444410_10625</name>
</gene>
<keyword evidence="11" id="KW-1185">Reference proteome</keyword>
<dbReference type="PROSITE" id="PS00878">
    <property type="entry name" value="ODR_DC_2_1"/>
    <property type="match status" value="1"/>
</dbReference>
<accession>A0A8X8IF38</accession>
<proteinExistence type="inferred from homology"/>
<evidence type="ECO:0000313" key="10">
    <source>
        <dbReference type="EMBL" id="SDW81387.1"/>
    </source>
</evidence>
<dbReference type="CDD" id="cd06828">
    <property type="entry name" value="PLPDE_III_DapDC"/>
    <property type="match status" value="1"/>
</dbReference>